<dbReference type="SUPFAM" id="SSF52540">
    <property type="entry name" value="P-loop containing nucleoside triphosphate hydrolases"/>
    <property type="match status" value="1"/>
</dbReference>
<evidence type="ECO:0000313" key="4">
    <source>
        <dbReference type="Proteomes" id="UP000282084"/>
    </source>
</evidence>
<dbReference type="RefSeq" id="WP_121003889.1">
    <property type="nucleotide sequence ID" value="NZ_RBXO01000001.1"/>
</dbReference>
<dbReference type="InterPro" id="IPR003593">
    <property type="entry name" value="AAA+_ATPase"/>
</dbReference>
<protein>
    <submittedName>
        <fullName evidence="3">AAA domain-containing protein</fullName>
    </submittedName>
</protein>
<accession>A0A495VYQ7</accession>
<gene>
    <name evidence="3" type="ORF">C8E97_2113</name>
</gene>
<dbReference type="InterPro" id="IPR027417">
    <property type="entry name" value="P-loop_NTPase"/>
</dbReference>
<dbReference type="Pfam" id="PF13481">
    <property type="entry name" value="AAA_25"/>
    <property type="match status" value="1"/>
</dbReference>
<feature type="domain" description="AAA+ ATPase" evidence="2">
    <location>
        <begin position="44"/>
        <end position="220"/>
    </location>
</feature>
<feature type="region of interest" description="Disordered" evidence="1">
    <location>
        <begin position="356"/>
        <end position="396"/>
    </location>
</feature>
<reference evidence="3 4" key="1">
    <citation type="submission" date="2018-10" db="EMBL/GenBank/DDBJ databases">
        <title>Sequencing the genomes of 1000 actinobacteria strains.</title>
        <authorList>
            <person name="Klenk H.-P."/>
        </authorList>
    </citation>
    <scope>NUCLEOTIDE SEQUENCE [LARGE SCALE GENOMIC DNA]</scope>
    <source>
        <strain evidence="3 4">DSM 43800</strain>
    </source>
</reference>
<comment type="caution">
    <text evidence="3">The sequence shown here is derived from an EMBL/GenBank/DDBJ whole genome shotgun (WGS) entry which is preliminary data.</text>
</comment>
<keyword evidence="4" id="KW-1185">Reference proteome</keyword>
<dbReference type="AlphaFoldDB" id="A0A495VYQ7"/>
<proteinExistence type="predicted"/>
<dbReference type="Gene3D" id="3.40.50.300">
    <property type="entry name" value="P-loop containing nucleotide triphosphate hydrolases"/>
    <property type="match status" value="1"/>
</dbReference>
<dbReference type="EMBL" id="RBXO01000001">
    <property type="protein sequence ID" value="RKT53545.1"/>
    <property type="molecule type" value="Genomic_DNA"/>
</dbReference>
<evidence type="ECO:0000259" key="2">
    <source>
        <dbReference type="SMART" id="SM00382"/>
    </source>
</evidence>
<evidence type="ECO:0000313" key="3">
    <source>
        <dbReference type="EMBL" id="RKT53545.1"/>
    </source>
</evidence>
<dbReference type="SMART" id="SM00382">
    <property type="entry name" value="AAA"/>
    <property type="match status" value="1"/>
</dbReference>
<evidence type="ECO:0000256" key="1">
    <source>
        <dbReference type="SAM" id="MobiDB-lite"/>
    </source>
</evidence>
<feature type="compositionally biased region" description="Basic and acidic residues" evidence="1">
    <location>
        <begin position="384"/>
        <end position="396"/>
    </location>
</feature>
<dbReference type="Proteomes" id="UP000282084">
    <property type="component" value="Unassembled WGS sequence"/>
</dbReference>
<sequence length="396" mass="42416">MAEFGGQTPPGAHEEPPTRRLRLRSANEVEIRHTRFAWREYLPVGEVALLVGKPGVGKSTVVADLAAKLTTGQLDGDFTGEPQHVLYSITEDSESTLKARLIAAGGDPQRLHLVDVVYGDSRDGTPLIVNLDLDAVREVVEARRPALLVLDALNSSLSGQLNDNSVVRPQLEKLRLLAHQTGTTVLGIGHFRKATAGVDPVDAIGGAGAYTQVVRHALGCAAEDEDNFVLSVIKSNVVSVSSVPSLSYRTISATVMADDGGETAVGRIVWQGHSTASVVDLLQRSAYDDGDERADAAAWLTDYLRERGGEAPVLELLDEGHQAGFSKDALKRAKTRARVRSEKADFGGGWVWRISQTRHEGSTQGSEGSSTGDTAPFAPFVRSSQHDDDQLPRSAS</sequence>
<organism evidence="3 4">
    <name type="scientific">Saccharothrix australiensis</name>
    <dbReference type="NCBI Taxonomy" id="2072"/>
    <lineage>
        <taxon>Bacteria</taxon>
        <taxon>Bacillati</taxon>
        <taxon>Actinomycetota</taxon>
        <taxon>Actinomycetes</taxon>
        <taxon>Pseudonocardiales</taxon>
        <taxon>Pseudonocardiaceae</taxon>
        <taxon>Saccharothrix</taxon>
    </lineage>
</organism>
<dbReference type="OrthoDB" id="4926055at2"/>
<name>A0A495VYQ7_9PSEU</name>
<feature type="compositionally biased region" description="Low complexity" evidence="1">
    <location>
        <begin position="362"/>
        <end position="372"/>
    </location>
</feature>